<gene>
    <name evidence="1" type="ORF">CEXT_367561</name>
</gene>
<evidence type="ECO:0000313" key="1">
    <source>
        <dbReference type="EMBL" id="GIY81360.1"/>
    </source>
</evidence>
<name>A0AAV4WJ00_CAEEX</name>
<keyword evidence="2" id="KW-1185">Reference proteome</keyword>
<reference evidence="1 2" key="1">
    <citation type="submission" date="2021-06" db="EMBL/GenBank/DDBJ databases">
        <title>Caerostris extrusa draft genome.</title>
        <authorList>
            <person name="Kono N."/>
            <person name="Arakawa K."/>
        </authorList>
    </citation>
    <scope>NUCLEOTIDE SEQUENCE [LARGE SCALE GENOMIC DNA]</scope>
</reference>
<dbReference type="Proteomes" id="UP001054945">
    <property type="component" value="Unassembled WGS sequence"/>
</dbReference>
<protein>
    <submittedName>
        <fullName evidence="1">Uncharacterized protein</fullName>
    </submittedName>
</protein>
<organism evidence="1 2">
    <name type="scientific">Caerostris extrusa</name>
    <name type="common">Bark spider</name>
    <name type="synonym">Caerostris bankana</name>
    <dbReference type="NCBI Taxonomy" id="172846"/>
    <lineage>
        <taxon>Eukaryota</taxon>
        <taxon>Metazoa</taxon>
        <taxon>Ecdysozoa</taxon>
        <taxon>Arthropoda</taxon>
        <taxon>Chelicerata</taxon>
        <taxon>Arachnida</taxon>
        <taxon>Araneae</taxon>
        <taxon>Araneomorphae</taxon>
        <taxon>Entelegynae</taxon>
        <taxon>Araneoidea</taxon>
        <taxon>Araneidae</taxon>
        <taxon>Caerostris</taxon>
    </lineage>
</organism>
<evidence type="ECO:0000313" key="2">
    <source>
        <dbReference type="Proteomes" id="UP001054945"/>
    </source>
</evidence>
<comment type="caution">
    <text evidence="1">The sequence shown here is derived from an EMBL/GenBank/DDBJ whole genome shotgun (WGS) entry which is preliminary data.</text>
</comment>
<accession>A0AAV4WJ00</accession>
<dbReference type="EMBL" id="BPLR01016111">
    <property type="protein sequence ID" value="GIY81360.1"/>
    <property type="molecule type" value="Genomic_DNA"/>
</dbReference>
<proteinExistence type="predicted"/>
<sequence>MPAILEMEGSADETRAQSQLASKRIQKRVCTESIPEASEEQSTYRELDLIIDLSPISDVMQDLDDTRRCCTRSSEVKVSAQILGEADCNLQNKVPFPGICLHRSRGKGICETFFRGKLNFRKRKRNAEKTGVFLPEEKKREKEKEREFAKHSSEETAFPEKRKCNAEKTGVFPSPKRKERKKKKKILFFFFLLGAAFQGKFDFALVESKVKLEEKSNSVLNNQHNLRSRSLSIHPERLRKYKTALRRKFEVNEMKSTDFGLLSREMKEIYLSALNSPGNAFKKQQLQLPE</sequence>
<dbReference type="AlphaFoldDB" id="A0AAV4WJ00"/>